<reference evidence="1 2" key="1">
    <citation type="journal article" date="2014" name="Arch. Virol.">
        <title>Characterization and genome analysis of the Bacillus cereus-infecting bacteriophages BPS10C and BPS13.</title>
        <authorList>
            <person name="Shin H."/>
            <person name="Lee J.H."/>
            <person name="Park J."/>
            <person name="Heu S."/>
            <person name="Ryu S."/>
        </authorList>
    </citation>
    <scope>NUCLEOTIDE SEQUENCE [LARGE SCALE GENOMIC DNA]</scope>
</reference>
<keyword evidence="2" id="KW-1185">Reference proteome</keyword>
<gene>
    <name evidence="1" type="ORF">BPS10C_161</name>
</gene>
<sequence>MVEWLQESLDNSSEQELYDTLEEVKDDIQRAVRNSFWSSVKTLVSTAQSIEQELRWRKSCHEARGGF</sequence>
<dbReference type="EMBL" id="KC430106">
    <property type="protein sequence ID" value="AGI12158.1"/>
    <property type="molecule type" value="Genomic_DNA"/>
</dbReference>
<evidence type="ECO:0000313" key="1">
    <source>
        <dbReference type="EMBL" id="AGI12158.1"/>
    </source>
</evidence>
<name>W5QUK0_9CAUD</name>
<dbReference type="GeneID" id="18480198"/>
<protein>
    <submittedName>
        <fullName evidence="1">Uncharacterized protein</fullName>
    </submittedName>
</protein>
<organism evidence="1 2">
    <name type="scientific">Bacillus phage BPS10C</name>
    <dbReference type="NCBI Taxonomy" id="1277886"/>
    <lineage>
        <taxon>Viruses</taxon>
        <taxon>Duplodnaviria</taxon>
        <taxon>Heunggongvirae</taxon>
        <taxon>Uroviricota</taxon>
        <taxon>Caudoviricetes</taxon>
        <taxon>Herelleviridae</taxon>
        <taxon>Bastillevirinae</taxon>
        <taxon>Wphvirus</taxon>
        <taxon>Wphvirus BPS10C</taxon>
    </lineage>
</organism>
<proteinExistence type="predicted"/>
<accession>W5QUK0</accession>
<dbReference type="OrthoDB" id="28606at10239"/>
<evidence type="ECO:0000313" key="2">
    <source>
        <dbReference type="Proteomes" id="UP000019162"/>
    </source>
</evidence>
<dbReference type="Proteomes" id="UP000019162">
    <property type="component" value="Segment"/>
</dbReference>
<dbReference type="RefSeq" id="YP_009003047.1">
    <property type="nucleotide sequence ID" value="NC_023501.1"/>
</dbReference>
<dbReference type="KEGG" id="vg:18480198"/>